<organism evidence="1 2">
    <name type="scientific">Dyella caseinilytica</name>
    <dbReference type="NCBI Taxonomy" id="1849581"/>
    <lineage>
        <taxon>Bacteria</taxon>
        <taxon>Pseudomonadati</taxon>
        <taxon>Pseudomonadota</taxon>
        <taxon>Gammaproteobacteria</taxon>
        <taxon>Lysobacterales</taxon>
        <taxon>Rhodanobacteraceae</taxon>
        <taxon>Dyella</taxon>
    </lineage>
</organism>
<name>A0ABX7GS93_9GAMM</name>
<dbReference type="Proteomes" id="UP000663181">
    <property type="component" value="Chromosome"/>
</dbReference>
<keyword evidence="2" id="KW-1185">Reference proteome</keyword>
<proteinExistence type="predicted"/>
<sequence length="136" mass="14752">MSTRVASIIAVIGLLGLVGCADQSMDLRHFTSAQVSVAPTEADTVGRPLTAAQLTALSNWINVRNDWSGLTLDEPEHPSMQIHLQNAEGQDSNLLIYQREDGAATAYLHYGHRLAPLMRRLTDADLATLKSITNGQ</sequence>
<reference evidence="1 2" key="1">
    <citation type="submission" date="2020-10" db="EMBL/GenBank/DDBJ databases">
        <title>Phylogeny of dyella-like bacteria.</title>
        <authorList>
            <person name="Fu J."/>
        </authorList>
    </citation>
    <scope>NUCLEOTIDE SEQUENCE [LARGE SCALE GENOMIC DNA]</scope>
    <source>
        <strain evidence="1 2">DHOB09</strain>
    </source>
</reference>
<accession>A0ABX7GS93</accession>
<evidence type="ECO:0000313" key="2">
    <source>
        <dbReference type="Proteomes" id="UP000663181"/>
    </source>
</evidence>
<dbReference type="RefSeq" id="WP_188800536.1">
    <property type="nucleotide sequence ID" value="NZ_BMIZ01000002.1"/>
</dbReference>
<evidence type="ECO:0000313" key="1">
    <source>
        <dbReference type="EMBL" id="QRN53302.1"/>
    </source>
</evidence>
<evidence type="ECO:0008006" key="3">
    <source>
        <dbReference type="Google" id="ProtNLM"/>
    </source>
</evidence>
<protein>
    <recommendedName>
        <fullName evidence="3">Lipoprotein</fullName>
    </recommendedName>
</protein>
<gene>
    <name evidence="1" type="ORF">ISN74_18025</name>
</gene>
<dbReference type="PROSITE" id="PS51257">
    <property type="entry name" value="PROKAR_LIPOPROTEIN"/>
    <property type="match status" value="1"/>
</dbReference>
<dbReference type="EMBL" id="CP064030">
    <property type="protein sequence ID" value="QRN53302.1"/>
    <property type="molecule type" value="Genomic_DNA"/>
</dbReference>